<organism evidence="1 3">
    <name type="scientific">Chryseobacterium daecheongense</name>
    <dbReference type="NCBI Taxonomy" id="192389"/>
    <lineage>
        <taxon>Bacteria</taxon>
        <taxon>Pseudomonadati</taxon>
        <taxon>Bacteroidota</taxon>
        <taxon>Flavobacteriia</taxon>
        <taxon>Flavobacteriales</taxon>
        <taxon>Weeksellaceae</taxon>
        <taxon>Chryseobacterium group</taxon>
        <taxon>Chryseobacterium</taxon>
    </lineage>
</organism>
<proteinExistence type="predicted"/>
<dbReference type="EMBL" id="SOQW01000001">
    <property type="protein sequence ID" value="TDX94798.1"/>
    <property type="molecule type" value="Genomic_DNA"/>
</dbReference>
<dbReference type="Proteomes" id="UP000269375">
    <property type="component" value="Unassembled WGS sequence"/>
</dbReference>
<gene>
    <name evidence="2" type="ORF">BCF50_0569</name>
    <name evidence="1" type="ORF">EGI05_04995</name>
</gene>
<sequence>MNMKKIFFFALALSLFNGSLKSQVGIGTVSPAESSILELSSLNKGLLITRVPLLSRTDVTTVPNPVKGMLVLASQTSGAGESAVYEGQLYKFNGSSWDEMVEEGKIASGSLYPELVAVGSKSTNTTTCTGSTMGNFQLNNLKNIKTTINADGSILAHKTGYYIWSISLRQYMLQSAYSPFLLPGLLNYAFRDGTPTTREWQTTVFTGSVYLQQGQNSEGFQWHLGGTCAAQDRIGEQLVVWQYIGQ</sequence>
<reference evidence="1" key="1">
    <citation type="submission" date="2018-11" db="EMBL/GenBank/DDBJ databases">
        <title>Proposal to divide the Flavobacteriaceae and reorganize its genera based on Amino Acid Identity values calculated from whole genome sequences.</title>
        <authorList>
            <person name="Nicholson A.C."/>
            <person name="Gulvik C.A."/>
            <person name="Whitney A.M."/>
            <person name="Humrighouse B.W."/>
            <person name="Bell M."/>
            <person name="Holmes B."/>
            <person name="Steigerwalt A."/>
            <person name="Villarma A."/>
            <person name="Sheth M."/>
            <person name="Batra D."/>
            <person name="Pryor J."/>
            <person name="Bernardet J.-F."/>
            <person name="Hugo C."/>
            <person name="Kampfer P."/>
            <person name="Newman J."/>
            <person name="Mcquiston J.R."/>
        </authorList>
    </citation>
    <scope>NUCLEOTIDE SEQUENCE</scope>
    <source>
        <strain evidence="1">DSM 15235</strain>
    </source>
</reference>
<reference evidence="2 4" key="2">
    <citation type="submission" date="2019-03" db="EMBL/GenBank/DDBJ databases">
        <title>Genomic Encyclopedia of Archaeal and Bacterial Type Strains, Phase II (KMG-II): from individual species to whole genera.</title>
        <authorList>
            <person name="Goeker M."/>
        </authorList>
    </citation>
    <scope>NUCLEOTIDE SEQUENCE [LARGE SCALE GENOMIC DNA]</scope>
    <source>
        <strain evidence="2 4">DSM 15235</strain>
    </source>
</reference>
<comment type="caution">
    <text evidence="1">The sequence shown here is derived from an EMBL/GenBank/DDBJ whole genome shotgun (WGS) entry which is preliminary data.</text>
</comment>
<dbReference type="AlphaFoldDB" id="A0A3N0W5A3"/>
<dbReference type="EMBL" id="RJTX01000001">
    <property type="protein sequence ID" value="ROI00244.1"/>
    <property type="molecule type" value="Genomic_DNA"/>
</dbReference>
<evidence type="ECO:0000313" key="4">
    <source>
        <dbReference type="Proteomes" id="UP000295709"/>
    </source>
</evidence>
<accession>A0A3N0W5A3</accession>
<evidence type="ECO:0000313" key="2">
    <source>
        <dbReference type="EMBL" id="TDX94798.1"/>
    </source>
</evidence>
<evidence type="ECO:0000313" key="1">
    <source>
        <dbReference type="EMBL" id="ROI00244.1"/>
    </source>
</evidence>
<keyword evidence="4" id="KW-1185">Reference proteome</keyword>
<protein>
    <submittedName>
        <fullName evidence="1">Uncharacterized protein</fullName>
    </submittedName>
</protein>
<name>A0A3N0W5A3_9FLAO</name>
<dbReference type="Proteomes" id="UP000295709">
    <property type="component" value="Unassembled WGS sequence"/>
</dbReference>
<evidence type="ECO:0000313" key="3">
    <source>
        <dbReference type="Proteomes" id="UP000269375"/>
    </source>
</evidence>